<dbReference type="EMBL" id="CP019640">
    <property type="protein sequence ID" value="AQQ53046.1"/>
    <property type="molecule type" value="Genomic_DNA"/>
</dbReference>
<dbReference type="PANTHER" id="PTHR43048">
    <property type="entry name" value="METHYLMALONYL-COA EPIMERASE"/>
    <property type="match status" value="1"/>
</dbReference>
<reference evidence="4 5" key="1">
    <citation type="submission" date="2017-02" db="EMBL/GenBank/DDBJ databases">
        <title>The complete genomic sequence of a novel cold adapted crude oil-degrading bacterium Planococcus qaidamina Y42.</title>
        <authorList>
            <person name="Yang R."/>
        </authorList>
    </citation>
    <scope>NUCLEOTIDE SEQUENCE [LARGE SCALE GENOMIC DNA]</scope>
    <source>
        <strain evidence="4 5">Y42</strain>
    </source>
</reference>
<dbReference type="OrthoDB" id="9788468at2"/>
<evidence type="ECO:0000313" key="4">
    <source>
        <dbReference type="EMBL" id="AQQ53046.1"/>
    </source>
</evidence>
<dbReference type="InterPro" id="IPR037523">
    <property type="entry name" value="VOC_core"/>
</dbReference>
<dbReference type="SUPFAM" id="SSF54593">
    <property type="entry name" value="Glyoxalase/Bleomycin resistance protein/Dihydroxybiphenyl dioxygenase"/>
    <property type="match status" value="1"/>
</dbReference>
<dbReference type="AlphaFoldDB" id="A0A1Q2KY41"/>
<evidence type="ECO:0000256" key="2">
    <source>
        <dbReference type="ARBA" id="ARBA00022723"/>
    </source>
</evidence>
<organism evidence="4 5">
    <name type="scientific">Planococcus lenghuensis</name>
    <dbReference type="NCBI Taxonomy" id="2213202"/>
    <lineage>
        <taxon>Bacteria</taxon>
        <taxon>Bacillati</taxon>
        <taxon>Bacillota</taxon>
        <taxon>Bacilli</taxon>
        <taxon>Bacillales</taxon>
        <taxon>Caryophanaceae</taxon>
        <taxon>Planococcus</taxon>
    </lineage>
</organism>
<dbReference type="NCBIfam" id="TIGR03081">
    <property type="entry name" value="metmalonyl_epim"/>
    <property type="match status" value="1"/>
</dbReference>
<dbReference type="Gene3D" id="3.10.180.10">
    <property type="entry name" value="2,3-Dihydroxybiphenyl 1,2-Dioxygenase, domain 1"/>
    <property type="match status" value="1"/>
</dbReference>
<evidence type="ECO:0000313" key="5">
    <source>
        <dbReference type="Proteomes" id="UP000188184"/>
    </source>
</evidence>
<proteinExistence type="inferred from homology"/>
<dbReference type="KEGG" id="pmar:B0X71_08035"/>
<dbReference type="Proteomes" id="UP000188184">
    <property type="component" value="Chromosome"/>
</dbReference>
<gene>
    <name evidence="4" type="ORF">B0X71_08035</name>
</gene>
<dbReference type="PROSITE" id="PS51819">
    <property type="entry name" value="VOC"/>
    <property type="match status" value="1"/>
</dbReference>
<dbReference type="RefSeq" id="WP_077588929.1">
    <property type="nucleotide sequence ID" value="NZ_CP019640.1"/>
</dbReference>
<name>A0A1Q2KY41_9BACL</name>
<accession>A0A1Q2KY41</accession>
<dbReference type="PANTHER" id="PTHR43048:SF3">
    <property type="entry name" value="METHYLMALONYL-COA EPIMERASE, MITOCHONDRIAL"/>
    <property type="match status" value="1"/>
</dbReference>
<dbReference type="CDD" id="cd07249">
    <property type="entry name" value="MMCE"/>
    <property type="match status" value="1"/>
</dbReference>
<dbReference type="GO" id="GO:0046872">
    <property type="term" value="F:metal ion binding"/>
    <property type="evidence" value="ECO:0007669"/>
    <property type="project" value="UniProtKB-KW"/>
</dbReference>
<evidence type="ECO:0000256" key="1">
    <source>
        <dbReference type="ARBA" id="ARBA00009308"/>
    </source>
</evidence>
<dbReference type="InterPro" id="IPR017515">
    <property type="entry name" value="MeMalonyl-CoA_epimerase"/>
</dbReference>
<dbReference type="GO" id="GO:0046491">
    <property type="term" value="P:L-methylmalonyl-CoA metabolic process"/>
    <property type="evidence" value="ECO:0007669"/>
    <property type="project" value="TreeGrafter"/>
</dbReference>
<comment type="similarity">
    <text evidence="1">Belongs to the methylmalonyl-CoA epimerase family.</text>
</comment>
<dbReference type="Pfam" id="PF13669">
    <property type="entry name" value="Glyoxalase_4"/>
    <property type="match status" value="1"/>
</dbReference>
<evidence type="ECO:0000259" key="3">
    <source>
        <dbReference type="PROSITE" id="PS51819"/>
    </source>
</evidence>
<sequence length="138" mass="15278">MERVDHIGIAVKNLDEAVSYYTDTFGCPLLKIEEVESEQVRVAFIDAGNVKLELLEPMSETSAIYKFIEKKGEGVHHIAFGVNDIDSRMEELRGNGVQLLNEVPKKGAGGALVAFLHPKSSKGVLYELCEKSGEKEKR</sequence>
<feature type="domain" description="VOC" evidence="3">
    <location>
        <begin position="3"/>
        <end position="131"/>
    </location>
</feature>
<dbReference type="InterPro" id="IPR029068">
    <property type="entry name" value="Glyas_Bleomycin-R_OHBP_Dase"/>
</dbReference>
<keyword evidence="2" id="KW-0479">Metal-binding</keyword>
<keyword evidence="5" id="KW-1185">Reference proteome</keyword>
<protein>
    <submittedName>
        <fullName evidence="4">Methylmalonyl-CoA epimerase</fullName>
    </submittedName>
</protein>
<dbReference type="InterPro" id="IPR051785">
    <property type="entry name" value="MMCE/EMCE_epimerase"/>
</dbReference>
<dbReference type="GO" id="GO:0004493">
    <property type="term" value="F:methylmalonyl-CoA epimerase activity"/>
    <property type="evidence" value="ECO:0007669"/>
    <property type="project" value="TreeGrafter"/>
</dbReference>